<evidence type="ECO:0000256" key="2">
    <source>
        <dbReference type="SAM" id="MobiDB-lite"/>
    </source>
</evidence>
<dbReference type="CDD" id="cd12797">
    <property type="entry name" value="M23_peptidase"/>
    <property type="match status" value="1"/>
</dbReference>
<protein>
    <submittedName>
        <fullName evidence="4">M23 family metallopeptidase</fullName>
        <ecNumber evidence="4">3.4.-.-</ecNumber>
    </submittedName>
</protein>
<proteinExistence type="predicted"/>
<dbReference type="PANTHER" id="PTHR21666:SF270">
    <property type="entry name" value="MUREIN HYDROLASE ACTIVATOR ENVC"/>
    <property type="match status" value="1"/>
</dbReference>
<keyword evidence="4" id="KW-0378">Hydrolase</keyword>
<dbReference type="GO" id="GO:0016787">
    <property type="term" value="F:hydrolase activity"/>
    <property type="evidence" value="ECO:0007669"/>
    <property type="project" value="UniProtKB-KW"/>
</dbReference>
<evidence type="ECO:0000313" key="5">
    <source>
        <dbReference type="Proteomes" id="UP001425155"/>
    </source>
</evidence>
<feature type="region of interest" description="Disordered" evidence="2">
    <location>
        <begin position="51"/>
        <end position="169"/>
    </location>
</feature>
<feature type="compositionally biased region" description="Pro residues" evidence="2">
    <location>
        <begin position="74"/>
        <end position="153"/>
    </location>
</feature>
<dbReference type="Gene3D" id="2.70.70.10">
    <property type="entry name" value="Glucose Permease (Domain IIA)"/>
    <property type="match status" value="1"/>
</dbReference>
<dbReference type="Proteomes" id="UP001425155">
    <property type="component" value="Unassembled WGS sequence"/>
</dbReference>
<dbReference type="PRINTS" id="PR01217">
    <property type="entry name" value="PRICHEXTENSN"/>
</dbReference>
<feature type="domain" description="M23ase beta-sheet core" evidence="3">
    <location>
        <begin position="391"/>
        <end position="487"/>
    </location>
</feature>
<evidence type="ECO:0000313" key="4">
    <source>
        <dbReference type="EMBL" id="MEN1947767.1"/>
    </source>
</evidence>
<dbReference type="InterPro" id="IPR016047">
    <property type="entry name" value="M23ase_b-sheet_dom"/>
</dbReference>
<name>A0ABU9W721_9MICO</name>
<keyword evidence="5" id="KW-1185">Reference proteome</keyword>
<dbReference type="Pfam" id="PF01551">
    <property type="entry name" value="Peptidase_M23"/>
    <property type="match status" value="1"/>
</dbReference>
<comment type="caution">
    <text evidence="4">The sequence shown here is derived from an EMBL/GenBank/DDBJ whole genome shotgun (WGS) entry which is preliminary data.</text>
</comment>
<dbReference type="InterPro" id="IPR050570">
    <property type="entry name" value="Cell_wall_metabolism_enzyme"/>
</dbReference>
<keyword evidence="1" id="KW-0175">Coiled coil</keyword>
<accession>A0ABU9W721</accession>
<reference evidence="4 5" key="1">
    <citation type="submission" date="2024-03" db="EMBL/GenBank/DDBJ databases">
        <title>YIM 134122 draft genome.</title>
        <authorList>
            <person name="Zuo S."/>
            <person name="Xiong L."/>
        </authorList>
    </citation>
    <scope>NUCLEOTIDE SEQUENCE [LARGE SCALE GENOMIC DNA]</scope>
    <source>
        <strain evidence="4 5">YIM 134122</strain>
    </source>
</reference>
<dbReference type="InterPro" id="IPR011055">
    <property type="entry name" value="Dup_hybrid_motif"/>
</dbReference>
<dbReference type="EC" id="3.4.-.-" evidence="4"/>
<sequence length="500" mass="50017">MQTYTEARPAVRQGVVRRIALLSAATLVFTLGVLGVPASALADGCEPSTITEATATPTPEATADAGCETVTTPTPTPEPTPSPEPTPTPTPTPDPTTEPTPTPTPTPSPTATPKPTETPDPTATPTPTPTPTPTSTPTPATPPTASPTVPPAPDDAAAQIPVRRPPVSTTLSTLAKARTAGMLAAKTKLAAARASYTKATRAYESAQAEVDAARSVADKLESLADAADLQAETSARALLQVAHSAGTRGGPSSLDALFDAPDGDLLASLGAVKQLDRISANPAELGLSMKADAARADELRQKASDAAQKAAAVPLTEMQLAMNAADSTVGTATAALATVQLQVATAGQALSVPSAVDRGQLSEAGWTSPVIGTITDGYGPRPEQPAGAGPFHYGVDVAAACGTWIGAATAGTVVDAGWFGTLGNWVLIDHGSGVETAYAHLATGGTVVTVGEKLGAGDPVGLVGSTGASTGCHLHVEVRLDGVRADPMPFFAARGVSLGG</sequence>
<evidence type="ECO:0000256" key="1">
    <source>
        <dbReference type="SAM" id="Coils"/>
    </source>
</evidence>
<feature type="coiled-coil region" evidence="1">
    <location>
        <begin position="189"/>
        <end position="223"/>
    </location>
</feature>
<dbReference type="RefSeq" id="WP_342115344.1">
    <property type="nucleotide sequence ID" value="NZ_JBCAUN010000003.1"/>
</dbReference>
<organism evidence="4 5">
    <name type="scientific">Leifsonia stereocauli</name>
    <dbReference type="NCBI Taxonomy" id="3134136"/>
    <lineage>
        <taxon>Bacteria</taxon>
        <taxon>Bacillati</taxon>
        <taxon>Actinomycetota</taxon>
        <taxon>Actinomycetes</taxon>
        <taxon>Micrococcales</taxon>
        <taxon>Microbacteriaceae</taxon>
        <taxon>Leifsonia</taxon>
    </lineage>
</organism>
<gene>
    <name evidence="4" type="ORF">WJX64_14510</name>
</gene>
<dbReference type="PANTHER" id="PTHR21666">
    <property type="entry name" value="PEPTIDASE-RELATED"/>
    <property type="match status" value="1"/>
</dbReference>
<feature type="compositionally biased region" description="Low complexity" evidence="2">
    <location>
        <begin position="51"/>
        <end position="73"/>
    </location>
</feature>
<dbReference type="SUPFAM" id="SSF51261">
    <property type="entry name" value="Duplicated hybrid motif"/>
    <property type="match status" value="1"/>
</dbReference>
<dbReference type="EMBL" id="JBCLVG010000003">
    <property type="protein sequence ID" value="MEN1947767.1"/>
    <property type="molecule type" value="Genomic_DNA"/>
</dbReference>
<evidence type="ECO:0000259" key="3">
    <source>
        <dbReference type="Pfam" id="PF01551"/>
    </source>
</evidence>